<dbReference type="OrthoDB" id="9805134at2"/>
<dbReference type="Gene3D" id="1.10.10.60">
    <property type="entry name" value="Homeodomain-like"/>
    <property type="match status" value="1"/>
</dbReference>
<dbReference type="AlphaFoldDB" id="A0A1G9UXR8"/>
<keyword evidence="7" id="KW-1185">Reference proteome</keyword>
<dbReference type="InterPro" id="IPR009057">
    <property type="entry name" value="Homeodomain-like_sf"/>
</dbReference>
<evidence type="ECO:0000256" key="3">
    <source>
        <dbReference type="ARBA" id="ARBA00023163"/>
    </source>
</evidence>
<evidence type="ECO:0000256" key="2">
    <source>
        <dbReference type="ARBA" id="ARBA00023125"/>
    </source>
</evidence>
<sequence length="210" mass="22431">MARLGRPRAFDREAALHTAMLVFWERGYEATSTTELSAAIGINPPSLYAAFTNKENLFREAIGHYEATEAAVSRQAMNAAPDVRSAVAALLHGSVDQFTADGKPHGCMIVQAAANCTADHESVRDFALRCRARTKSVIKERLERAVAEGELAAEVDTERIAAFYTTFLNGVSVQARDGAPRAQLHALVDMAMAAWDASLAAPSAVGPATA</sequence>
<feature type="DNA-binding region" description="H-T-H motif" evidence="4">
    <location>
        <begin position="32"/>
        <end position="51"/>
    </location>
</feature>
<gene>
    <name evidence="6" type="ORF">SAMN05216259_10131</name>
</gene>
<dbReference type="SUPFAM" id="SSF48498">
    <property type="entry name" value="Tetracyclin repressor-like, C-terminal domain"/>
    <property type="match status" value="1"/>
</dbReference>
<dbReference type="RefSeq" id="WP_093782153.1">
    <property type="nucleotide sequence ID" value="NZ_FNIE01000001.1"/>
</dbReference>
<dbReference type="PROSITE" id="PS50977">
    <property type="entry name" value="HTH_TETR_2"/>
    <property type="match status" value="1"/>
</dbReference>
<dbReference type="InterPro" id="IPR011075">
    <property type="entry name" value="TetR_C"/>
</dbReference>
<dbReference type="PANTHER" id="PTHR47506">
    <property type="entry name" value="TRANSCRIPTIONAL REGULATORY PROTEIN"/>
    <property type="match status" value="1"/>
</dbReference>
<dbReference type="Gene3D" id="1.10.357.10">
    <property type="entry name" value="Tetracycline Repressor, domain 2"/>
    <property type="match status" value="1"/>
</dbReference>
<accession>A0A1G9UXR8</accession>
<organism evidence="6 7">
    <name type="scientific">Actinacidiphila guanduensis</name>
    <dbReference type="NCBI Taxonomy" id="310781"/>
    <lineage>
        <taxon>Bacteria</taxon>
        <taxon>Bacillati</taxon>
        <taxon>Actinomycetota</taxon>
        <taxon>Actinomycetes</taxon>
        <taxon>Kitasatosporales</taxon>
        <taxon>Streptomycetaceae</taxon>
        <taxon>Actinacidiphila</taxon>
    </lineage>
</organism>
<evidence type="ECO:0000259" key="5">
    <source>
        <dbReference type="PROSITE" id="PS50977"/>
    </source>
</evidence>
<keyword evidence="2 4" id="KW-0238">DNA-binding</keyword>
<dbReference type="GO" id="GO:0003677">
    <property type="term" value="F:DNA binding"/>
    <property type="evidence" value="ECO:0007669"/>
    <property type="project" value="UniProtKB-UniRule"/>
</dbReference>
<feature type="domain" description="HTH tetR-type" evidence="5">
    <location>
        <begin position="9"/>
        <end position="69"/>
    </location>
</feature>
<dbReference type="PROSITE" id="PS01081">
    <property type="entry name" value="HTH_TETR_1"/>
    <property type="match status" value="1"/>
</dbReference>
<proteinExistence type="predicted"/>
<name>A0A1G9UXR8_9ACTN</name>
<protein>
    <submittedName>
        <fullName evidence="6">Transcriptional regulator, TetR family</fullName>
    </submittedName>
</protein>
<dbReference type="EMBL" id="FNIE01000001">
    <property type="protein sequence ID" value="SDM64445.1"/>
    <property type="molecule type" value="Genomic_DNA"/>
</dbReference>
<reference evidence="6 7" key="1">
    <citation type="submission" date="2016-10" db="EMBL/GenBank/DDBJ databases">
        <authorList>
            <person name="de Groot N.N."/>
        </authorList>
    </citation>
    <scope>NUCLEOTIDE SEQUENCE [LARGE SCALE GENOMIC DNA]</scope>
    <source>
        <strain evidence="6 7">CGMCC 4.2022</strain>
    </source>
</reference>
<dbReference type="Pfam" id="PF16925">
    <property type="entry name" value="TetR_C_13"/>
    <property type="match status" value="1"/>
</dbReference>
<keyword evidence="1" id="KW-0805">Transcription regulation</keyword>
<dbReference type="InterPro" id="IPR023772">
    <property type="entry name" value="DNA-bd_HTH_TetR-type_CS"/>
</dbReference>
<dbReference type="Pfam" id="PF00440">
    <property type="entry name" value="TetR_N"/>
    <property type="match status" value="1"/>
</dbReference>
<keyword evidence="3" id="KW-0804">Transcription</keyword>
<dbReference type="SUPFAM" id="SSF46689">
    <property type="entry name" value="Homeodomain-like"/>
    <property type="match status" value="1"/>
</dbReference>
<evidence type="ECO:0000313" key="6">
    <source>
        <dbReference type="EMBL" id="SDM64445.1"/>
    </source>
</evidence>
<evidence type="ECO:0000256" key="1">
    <source>
        <dbReference type="ARBA" id="ARBA00023015"/>
    </source>
</evidence>
<dbReference type="PANTHER" id="PTHR47506:SF1">
    <property type="entry name" value="HTH-TYPE TRANSCRIPTIONAL REGULATOR YJDC"/>
    <property type="match status" value="1"/>
</dbReference>
<dbReference type="InterPro" id="IPR001647">
    <property type="entry name" value="HTH_TetR"/>
</dbReference>
<dbReference type="InterPro" id="IPR036271">
    <property type="entry name" value="Tet_transcr_reg_TetR-rel_C_sf"/>
</dbReference>
<dbReference type="Proteomes" id="UP000199341">
    <property type="component" value="Unassembled WGS sequence"/>
</dbReference>
<dbReference type="STRING" id="310781.SAMN05216259_10131"/>
<evidence type="ECO:0000256" key="4">
    <source>
        <dbReference type="PROSITE-ProRule" id="PRU00335"/>
    </source>
</evidence>
<evidence type="ECO:0000313" key="7">
    <source>
        <dbReference type="Proteomes" id="UP000199341"/>
    </source>
</evidence>